<dbReference type="InterPro" id="IPR010152">
    <property type="entry name" value="CRISPR-assoc_prot_Cas2_sub"/>
</dbReference>
<evidence type="ECO:0000313" key="3">
    <source>
        <dbReference type="Proteomes" id="UP000261739"/>
    </source>
</evidence>
<evidence type="ECO:0000256" key="1">
    <source>
        <dbReference type="SAM" id="MobiDB-lite"/>
    </source>
</evidence>
<dbReference type="NCBIfam" id="TIGR01873">
    <property type="entry name" value="cas_CT1978"/>
    <property type="match status" value="1"/>
</dbReference>
<dbReference type="EMBL" id="DQID01000041">
    <property type="protein sequence ID" value="HCT13524.1"/>
    <property type="molecule type" value="Genomic_DNA"/>
</dbReference>
<accession>A0A3D4SW61</accession>
<organism evidence="2 3">
    <name type="scientific">Corynebacterium nuruki</name>
    <dbReference type="NCBI Taxonomy" id="1032851"/>
    <lineage>
        <taxon>Bacteria</taxon>
        <taxon>Bacillati</taxon>
        <taxon>Actinomycetota</taxon>
        <taxon>Actinomycetes</taxon>
        <taxon>Mycobacteriales</taxon>
        <taxon>Corynebacteriaceae</taxon>
        <taxon>Corynebacterium</taxon>
    </lineage>
</organism>
<comment type="caution">
    <text evidence="2">The sequence shown here is derived from an EMBL/GenBank/DDBJ whole genome shotgun (WGS) entry which is preliminary data.</text>
</comment>
<evidence type="ECO:0000313" key="2">
    <source>
        <dbReference type="EMBL" id="HCT13524.1"/>
    </source>
</evidence>
<gene>
    <name evidence="2" type="primary">cas2e</name>
    <name evidence="2" type="ORF">DIW82_01655</name>
</gene>
<dbReference type="CDD" id="cd09755">
    <property type="entry name" value="Cas2_I-E"/>
    <property type="match status" value="1"/>
</dbReference>
<proteinExistence type="predicted"/>
<dbReference type="Proteomes" id="UP000261739">
    <property type="component" value="Unassembled WGS sequence"/>
</dbReference>
<sequence length="117" mass="13283">MMTLVLSASPAQLRGQLTRWLMEVSPGVYVGRVSARVREELWLLVTSNMDSGRAVMTYPTNKNEQGFVVEVHRGQWTPVDIEGMTLMKHPLTTEKGAMKAGWSRASRLRKAARRRRN</sequence>
<dbReference type="Pfam" id="PF09707">
    <property type="entry name" value="Cas_Cas2CT1978"/>
    <property type="match status" value="1"/>
</dbReference>
<feature type="compositionally biased region" description="Basic residues" evidence="1">
    <location>
        <begin position="106"/>
        <end position="117"/>
    </location>
</feature>
<dbReference type="AlphaFoldDB" id="A0A3D4SW61"/>
<dbReference type="Gene3D" id="3.30.70.240">
    <property type="match status" value="1"/>
</dbReference>
<protein>
    <submittedName>
        <fullName evidence="2">Type I-E CRISPR-associated endoribonuclease Cas2</fullName>
    </submittedName>
</protein>
<reference evidence="2 3" key="1">
    <citation type="journal article" date="2018" name="Nat. Biotechnol.">
        <title>A standardized bacterial taxonomy based on genome phylogeny substantially revises the tree of life.</title>
        <authorList>
            <person name="Parks D.H."/>
            <person name="Chuvochina M."/>
            <person name="Waite D.W."/>
            <person name="Rinke C."/>
            <person name="Skarshewski A."/>
            <person name="Chaumeil P.A."/>
            <person name="Hugenholtz P."/>
        </authorList>
    </citation>
    <scope>NUCLEOTIDE SEQUENCE [LARGE SCALE GENOMIC DNA]</scope>
    <source>
        <strain evidence="2">UBA11247</strain>
    </source>
</reference>
<feature type="region of interest" description="Disordered" evidence="1">
    <location>
        <begin position="97"/>
        <end position="117"/>
    </location>
</feature>
<name>A0A3D4SW61_9CORY</name>